<evidence type="ECO:0000259" key="9">
    <source>
        <dbReference type="Pfam" id="PF08264"/>
    </source>
</evidence>
<dbReference type="GO" id="GO:0004832">
    <property type="term" value="F:valine-tRNA ligase activity"/>
    <property type="evidence" value="ECO:0007669"/>
    <property type="project" value="UniProtKB-EC"/>
</dbReference>
<dbReference type="InterPro" id="IPR009080">
    <property type="entry name" value="tRNAsynth_Ia_anticodon-bd"/>
</dbReference>
<name>Q1YDE2_AURMS</name>
<keyword evidence="11" id="KW-1185">Reference proteome</keyword>
<evidence type="ECO:0000313" key="10">
    <source>
        <dbReference type="EMBL" id="EAS48273.1"/>
    </source>
</evidence>
<feature type="non-terminal residue" evidence="10">
    <location>
        <position position="134"/>
    </location>
</feature>
<keyword evidence="3" id="KW-0547">Nucleotide-binding</keyword>
<evidence type="ECO:0000256" key="7">
    <source>
        <dbReference type="ARBA" id="ARBA00029936"/>
    </source>
</evidence>
<comment type="caution">
    <text evidence="10">The sequence shown here is derived from an EMBL/GenBank/DDBJ whole genome shotgun (WGS) entry which is preliminary data.</text>
</comment>
<keyword evidence="4" id="KW-0067">ATP-binding</keyword>
<dbReference type="EC" id="6.1.1.9" evidence="1"/>
<dbReference type="GO" id="GO:0005829">
    <property type="term" value="C:cytosol"/>
    <property type="evidence" value="ECO:0007669"/>
    <property type="project" value="TreeGrafter"/>
</dbReference>
<evidence type="ECO:0000256" key="1">
    <source>
        <dbReference type="ARBA" id="ARBA00013169"/>
    </source>
</evidence>
<organism evidence="10 11">
    <name type="scientific">Aurantimonas manganoxydans (strain ATCC BAA-1229 / DSM 21871 / SI85-9A1)</name>
    <dbReference type="NCBI Taxonomy" id="287752"/>
    <lineage>
        <taxon>Bacteria</taxon>
        <taxon>Pseudomonadati</taxon>
        <taxon>Pseudomonadota</taxon>
        <taxon>Alphaproteobacteria</taxon>
        <taxon>Hyphomicrobiales</taxon>
        <taxon>Aurantimonadaceae</taxon>
        <taxon>Aurantimonas</taxon>
    </lineage>
</organism>
<dbReference type="EMBL" id="AAPJ01000023">
    <property type="protein sequence ID" value="EAS48273.1"/>
    <property type="molecule type" value="Genomic_DNA"/>
</dbReference>
<dbReference type="PANTHER" id="PTHR11946:SF93">
    <property type="entry name" value="VALINE--TRNA LIGASE, CHLOROPLASTIC_MITOCHONDRIAL 2"/>
    <property type="match status" value="1"/>
</dbReference>
<dbReference type="InterPro" id="IPR013155">
    <property type="entry name" value="M/V/L/I-tRNA-synth_anticd-bd"/>
</dbReference>
<evidence type="ECO:0000256" key="5">
    <source>
        <dbReference type="ARBA" id="ARBA00022917"/>
    </source>
</evidence>
<keyword evidence="6 10" id="KW-0030">Aminoacyl-tRNA synthetase</keyword>
<dbReference type="PANTHER" id="PTHR11946">
    <property type="entry name" value="VALYL-TRNA SYNTHETASES"/>
    <property type="match status" value="1"/>
</dbReference>
<dbReference type="SUPFAM" id="SSF47323">
    <property type="entry name" value="Anticodon-binding domain of a subclass of class I aminoacyl-tRNA synthetases"/>
    <property type="match status" value="1"/>
</dbReference>
<evidence type="ECO:0000256" key="3">
    <source>
        <dbReference type="ARBA" id="ARBA00022741"/>
    </source>
</evidence>
<accession>Q1YDE2</accession>
<dbReference type="Proteomes" id="UP000000321">
    <property type="component" value="Unassembled WGS sequence"/>
</dbReference>
<keyword evidence="5" id="KW-0648">Protein biosynthesis</keyword>
<evidence type="ECO:0000313" key="11">
    <source>
        <dbReference type="Proteomes" id="UP000000321"/>
    </source>
</evidence>
<dbReference type="RefSeq" id="WP_009207875.1">
    <property type="nucleotide sequence ID" value="NZ_AAPJ01000023.1"/>
</dbReference>
<evidence type="ECO:0000256" key="2">
    <source>
        <dbReference type="ARBA" id="ARBA00022598"/>
    </source>
</evidence>
<dbReference type="HOGENOM" id="CLU_1900667_0_0_5"/>
<sequence>MRHVMGSVLDRIYALLHPFMPFITEELWQVTAAGERASLLCHAAWPVLDFADRDAADDINWLIEVVSEIRSVRSEMNVPAATEADLVAVAPDAATAARLERHGAAVKRLARLATIVTAETAPEQSAQILAAGGS</sequence>
<dbReference type="GO" id="GO:0005524">
    <property type="term" value="F:ATP binding"/>
    <property type="evidence" value="ECO:0007669"/>
    <property type="project" value="UniProtKB-KW"/>
</dbReference>
<evidence type="ECO:0000256" key="4">
    <source>
        <dbReference type="ARBA" id="ARBA00022840"/>
    </source>
</evidence>
<evidence type="ECO:0000256" key="8">
    <source>
        <dbReference type="ARBA" id="ARBA00047552"/>
    </source>
</evidence>
<keyword evidence="2" id="KW-0436">Ligase</keyword>
<feature type="domain" description="Methionyl/Valyl/Leucyl/Isoleucyl-tRNA synthetase anticodon-binding" evidence="9">
    <location>
        <begin position="3"/>
        <end position="86"/>
    </location>
</feature>
<dbReference type="AlphaFoldDB" id="Q1YDE2"/>
<proteinExistence type="predicted"/>
<dbReference type="GO" id="GO:0006438">
    <property type="term" value="P:valyl-tRNA aminoacylation"/>
    <property type="evidence" value="ECO:0007669"/>
    <property type="project" value="InterPro"/>
</dbReference>
<comment type="catalytic activity">
    <reaction evidence="8">
        <text>tRNA(Val) + L-valine + ATP = L-valyl-tRNA(Val) + AMP + diphosphate</text>
        <dbReference type="Rhea" id="RHEA:10704"/>
        <dbReference type="Rhea" id="RHEA-COMP:9672"/>
        <dbReference type="Rhea" id="RHEA-COMP:9708"/>
        <dbReference type="ChEBI" id="CHEBI:30616"/>
        <dbReference type="ChEBI" id="CHEBI:33019"/>
        <dbReference type="ChEBI" id="CHEBI:57762"/>
        <dbReference type="ChEBI" id="CHEBI:78442"/>
        <dbReference type="ChEBI" id="CHEBI:78537"/>
        <dbReference type="ChEBI" id="CHEBI:456215"/>
        <dbReference type="EC" id="6.1.1.9"/>
    </reaction>
</comment>
<dbReference type="Gene3D" id="1.10.730.10">
    <property type="entry name" value="Isoleucyl-tRNA Synthetase, Domain 1"/>
    <property type="match status" value="1"/>
</dbReference>
<dbReference type="InterPro" id="IPR002303">
    <property type="entry name" value="Valyl-tRNA_ligase"/>
</dbReference>
<dbReference type="Pfam" id="PF08264">
    <property type="entry name" value="Anticodon_1"/>
    <property type="match status" value="1"/>
</dbReference>
<reference evidence="10 11" key="1">
    <citation type="journal article" date="2008" name="Appl. Environ. Microbiol.">
        <title>Genomic insights into Mn(II) oxidation by the marine alphaproteobacterium Aurantimonas sp. strain SI85-9A1.</title>
        <authorList>
            <person name="Dick G.J."/>
            <person name="Podell S."/>
            <person name="Johnson H.A."/>
            <person name="Rivera-Espinoza Y."/>
            <person name="Bernier-Latmani R."/>
            <person name="McCarthy J.K."/>
            <person name="Torpey J.W."/>
            <person name="Clement B.G."/>
            <person name="Gaasterland T."/>
            <person name="Tebo B.M."/>
        </authorList>
    </citation>
    <scope>NUCLEOTIDE SEQUENCE [LARGE SCALE GENOMIC DNA]</scope>
    <source>
        <strain evidence="10 11">SI85-9A1</strain>
    </source>
</reference>
<gene>
    <name evidence="10" type="ORF">SI859A1_03709</name>
</gene>
<evidence type="ECO:0000256" key="6">
    <source>
        <dbReference type="ARBA" id="ARBA00023146"/>
    </source>
</evidence>
<protein>
    <recommendedName>
        <fullName evidence="1">valine--tRNA ligase</fullName>
        <ecNumber evidence="1">6.1.1.9</ecNumber>
    </recommendedName>
    <alternativeName>
        <fullName evidence="7">Valyl-tRNA synthetase</fullName>
    </alternativeName>
</protein>